<accession>A0A5J4SUF1</accession>
<dbReference type="InterPro" id="IPR024361">
    <property type="entry name" value="BACON"/>
</dbReference>
<sequence length="909" mass="96406">MKKNSIYRQLLAGVFPLLFLGLGCDSTADEPEPFLQVSKINVLFTAEEDKETIAVETNYSDWTVRVDTDGEGWCLVEKNEKGIIISVLKNGDFAERSTTVSVEGRGVKAEIGVTQEGKSALLEMESGESVVKIPVAGGAATVHIRTNLSMDEWDFELNDETALDDWCIIKKGDAQLDITVKPNPGVNERSVAITLASKWIEGETNRVVTLVQFGKNLILQIAPGSGMKAFESTGGQAYVNVVTNLPVDEWGYVFSDENASEWCHVTKSEEDDKLIINVDPNTGKTVRSVEITVKSDGIDAAKYPKIAVMQAGAASSLLLVEGSTWHFQATGGSETVNIMALNIPADKWGFALSNPGNASWCNVTKITDNQLRILVSENTGASARSAEITVTSSLVPAAQQPKFTVNQAAASSSDPFLTIQPADKTIDLAAVATTKTINVETNISDWSVSVDNASWCTAVKGTGTLAITVTKNEGAARTAKVTVKAGSNSSLNVEITVNQAAATSGTDPGETINTNFSISGYEGQTLEVAFVDNNTPGSLTLDASGNGVLATTHTQALTIKSIKATGGSAIWIGRKETSGEIKLAVNSSHAVQWRTKTGDAATALIGTAAELLLKFNASSTVTTYEFEADIDLMDQPWTPVTSTFSKTIDGQHHKIYNLNVDFGDLTTPQGGIVSTLTGTIKNLHIASGEITMKSRTEASSNYGGGLVGYLSGTGEIIGCSNAANITSQVGYIGGICGYMSNANAKITGCANYGIIDGGNGARVSGIATNDNGNITACYNKGQVTGGEYTAGITARTGGGSFNYACYNTGKVTSSHNSNYGAISGRSTSSHYTMDNCYYDTESCSGGLTVDYTTTPSYTIISFSDAWPRSSDTNWGESNPTRDITDEPETGKYWKTVGFSPTNYPKLYWE</sequence>
<evidence type="ECO:0000256" key="1">
    <source>
        <dbReference type="SAM" id="MobiDB-lite"/>
    </source>
</evidence>
<feature type="domain" description="BACON" evidence="2">
    <location>
        <begin position="254"/>
        <end position="311"/>
    </location>
</feature>
<evidence type="ECO:0000313" key="3">
    <source>
        <dbReference type="EMBL" id="KAA6348815.1"/>
    </source>
</evidence>
<feature type="compositionally biased region" description="Polar residues" evidence="1">
    <location>
        <begin position="869"/>
        <end position="881"/>
    </location>
</feature>
<dbReference type="CDD" id="cd14948">
    <property type="entry name" value="BACON"/>
    <property type="match status" value="2"/>
</dbReference>
<dbReference type="Pfam" id="PF13004">
    <property type="entry name" value="BACON"/>
    <property type="match status" value="4"/>
</dbReference>
<dbReference type="PROSITE" id="PS51257">
    <property type="entry name" value="PROKAR_LIPOPROTEIN"/>
    <property type="match status" value="1"/>
</dbReference>
<organism evidence="3">
    <name type="scientific">termite gut metagenome</name>
    <dbReference type="NCBI Taxonomy" id="433724"/>
    <lineage>
        <taxon>unclassified sequences</taxon>
        <taxon>metagenomes</taxon>
        <taxon>organismal metagenomes</taxon>
    </lineage>
</organism>
<dbReference type="Gene3D" id="2.160.20.110">
    <property type="match status" value="1"/>
</dbReference>
<evidence type="ECO:0000259" key="2">
    <source>
        <dbReference type="Pfam" id="PF13004"/>
    </source>
</evidence>
<feature type="region of interest" description="Disordered" evidence="1">
    <location>
        <begin position="869"/>
        <end position="888"/>
    </location>
</feature>
<protein>
    <recommendedName>
        <fullName evidence="2">BACON domain-containing protein</fullName>
    </recommendedName>
</protein>
<dbReference type="InterPro" id="IPR013783">
    <property type="entry name" value="Ig-like_fold"/>
</dbReference>
<proteinExistence type="predicted"/>
<dbReference type="EMBL" id="SNRY01000060">
    <property type="protein sequence ID" value="KAA6348815.1"/>
    <property type="molecule type" value="Genomic_DNA"/>
</dbReference>
<name>A0A5J4SUF1_9ZZZZ</name>
<feature type="domain" description="BACON" evidence="2">
    <location>
        <begin position="356"/>
        <end position="408"/>
    </location>
</feature>
<feature type="domain" description="BACON" evidence="2">
    <location>
        <begin position="164"/>
        <end position="212"/>
    </location>
</feature>
<reference evidence="3" key="1">
    <citation type="submission" date="2019-03" db="EMBL/GenBank/DDBJ databases">
        <title>Single cell metagenomics reveals metabolic interactions within the superorganism composed of flagellate Streblomastix strix and complex community of Bacteroidetes bacteria on its surface.</title>
        <authorList>
            <person name="Treitli S.C."/>
            <person name="Kolisko M."/>
            <person name="Husnik F."/>
            <person name="Keeling P."/>
            <person name="Hampl V."/>
        </authorList>
    </citation>
    <scope>NUCLEOTIDE SEQUENCE</scope>
    <source>
        <strain evidence="3">STM</strain>
    </source>
</reference>
<feature type="domain" description="BACON" evidence="2">
    <location>
        <begin position="448"/>
        <end position="500"/>
    </location>
</feature>
<comment type="caution">
    <text evidence="3">The sequence shown here is derived from an EMBL/GenBank/DDBJ whole genome shotgun (WGS) entry which is preliminary data.</text>
</comment>
<gene>
    <name evidence="3" type="ORF">EZS27_003793</name>
</gene>
<dbReference type="AlphaFoldDB" id="A0A5J4SUF1"/>
<dbReference type="Gene3D" id="2.60.40.10">
    <property type="entry name" value="Immunoglobulins"/>
    <property type="match status" value="5"/>
</dbReference>